<sequence>MPTGILWLHRLRCSRPTDAVHQATPDGGEESGRHRQRAWRFSYGSPDPGATCLGRMAAWSSLQATRPRTKPCKQTFTGRLHDARARRQLQRGRRAEPPEAVAARSDHNAAVDLAHGLERGRGDLAAMEASLAPAHRRSHGGASSFVPGTNHGQAWTRSTSAVVQPPSNLKTLSFVEELVVEGMDEGPPWAPPAREPRCRDGAVPQCRECRAGKAGKQGERSTGLAEAIPQLSELAARGGFGVPSPGCLPTKALQSGTHGTSGLGWWTRTATDTARRSSRRLPTRPGGHHRLVIAPSTTTLSWLNSLGEGASRVDGGLDAQERVLVPRLSRVRDGIAGSWVRELCFSWTRCACNHARDQEICWRGALGIAARTPVSCIKFVDGQVANGGHESTNPRIHESTNPRGLLPPRLALAPGHVRAPLHTPPCPSSRPERVDSVAAFCENEMHAPPPPPPKWDLTRVQPCLSCRRTGLPRRHRQPEGKTLQNP</sequence>
<feature type="compositionally biased region" description="Basic residues" evidence="1">
    <location>
        <begin position="276"/>
        <end position="289"/>
    </location>
</feature>
<evidence type="ECO:0000256" key="1">
    <source>
        <dbReference type="SAM" id="MobiDB-lite"/>
    </source>
</evidence>
<dbReference type="Proteomes" id="UP000245956">
    <property type="component" value="Unassembled WGS sequence"/>
</dbReference>
<gene>
    <name evidence="2" type="ORF">PCL_12332</name>
</gene>
<evidence type="ECO:0000313" key="3">
    <source>
        <dbReference type="Proteomes" id="UP000245956"/>
    </source>
</evidence>
<accession>A0A2U3E8Y4</accession>
<reference evidence="2 3" key="1">
    <citation type="journal article" date="2016" name="Front. Microbiol.">
        <title>Genome and transcriptome sequences reveal the specific parasitism of the nematophagous Purpureocillium lilacinum 36-1.</title>
        <authorList>
            <person name="Xie J."/>
            <person name="Li S."/>
            <person name="Mo C."/>
            <person name="Xiao X."/>
            <person name="Peng D."/>
            <person name="Wang G."/>
            <person name="Xiao Y."/>
        </authorList>
    </citation>
    <scope>NUCLEOTIDE SEQUENCE [LARGE SCALE GENOMIC DNA]</scope>
    <source>
        <strain evidence="2 3">36-1</strain>
    </source>
</reference>
<proteinExistence type="predicted"/>
<dbReference type="AlphaFoldDB" id="A0A2U3E8Y4"/>
<evidence type="ECO:0000313" key="2">
    <source>
        <dbReference type="EMBL" id="PWI70964.1"/>
    </source>
</evidence>
<comment type="caution">
    <text evidence="2">The sequence shown here is derived from an EMBL/GenBank/DDBJ whole genome shotgun (WGS) entry which is preliminary data.</text>
</comment>
<dbReference type="EMBL" id="LCWV01000008">
    <property type="protein sequence ID" value="PWI70964.1"/>
    <property type="molecule type" value="Genomic_DNA"/>
</dbReference>
<organism evidence="2 3">
    <name type="scientific">Purpureocillium lilacinum</name>
    <name type="common">Paecilomyces lilacinus</name>
    <dbReference type="NCBI Taxonomy" id="33203"/>
    <lineage>
        <taxon>Eukaryota</taxon>
        <taxon>Fungi</taxon>
        <taxon>Dikarya</taxon>
        <taxon>Ascomycota</taxon>
        <taxon>Pezizomycotina</taxon>
        <taxon>Sordariomycetes</taxon>
        <taxon>Hypocreomycetidae</taxon>
        <taxon>Hypocreales</taxon>
        <taxon>Ophiocordycipitaceae</taxon>
        <taxon>Purpureocillium</taxon>
    </lineage>
</organism>
<feature type="region of interest" description="Disordered" evidence="1">
    <location>
        <begin position="270"/>
        <end position="289"/>
    </location>
</feature>
<protein>
    <submittedName>
        <fullName evidence="2">Uncharacterized protein</fullName>
    </submittedName>
</protein>
<name>A0A2U3E8Y4_PURLI</name>